<dbReference type="PANTHER" id="PTHR16056:SF16">
    <property type="entry name" value="REGULATOR OF MICROTUBULE DYNAMICS PROTEIN 1"/>
    <property type="match status" value="1"/>
</dbReference>
<keyword evidence="11" id="KW-1185">Reference proteome</keyword>
<dbReference type="SUPFAM" id="SSF48452">
    <property type="entry name" value="TPR-like"/>
    <property type="match status" value="1"/>
</dbReference>
<evidence type="ECO:0000256" key="6">
    <source>
        <dbReference type="ARBA" id="ARBA00023212"/>
    </source>
</evidence>
<dbReference type="InterPro" id="IPR011990">
    <property type="entry name" value="TPR-like_helical_dom_sf"/>
</dbReference>
<proteinExistence type="predicted"/>
<keyword evidence="6" id="KW-0206">Cytoskeleton</keyword>
<feature type="region of interest" description="Disordered" evidence="9">
    <location>
        <begin position="224"/>
        <end position="244"/>
    </location>
</feature>
<evidence type="ECO:0000256" key="4">
    <source>
        <dbReference type="ARBA" id="ARBA00022737"/>
    </source>
</evidence>
<comment type="caution">
    <text evidence="10">The sequence shown here is derived from an EMBL/GenBank/DDBJ whole genome shotgun (WGS) entry which is preliminary data.</text>
</comment>
<dbReference type="Gene3D" id="1.25.40.10">
    <property type="entry name" value="Tetratricopeptide repeat domain"/>
    <property type="match status" value="1"/>
</dbReference>
<organism evidence="10 11">
    <name type="scientific">Amphibalanus amphitrite</name>
    <name type="common">Striped barnacle</name>
    <name type="synonym">Balanus amphitrite</name>
    <dbReference type="NCBI Taxonomy" id="1232801"/>
    <lineage>
        <taxon>Eukaryota</taxon>
        <taxon>Metazoa</taxon>
        <taxon>Ecdysozoa</taxon>
        <taxon>Arthropoda</taxon>
        <taxon>Crustacea</taxon>
        <taxon>Multicrustacea</taxon>
        <taxon>Cirripedia</taxon>
        <taxon>Thoracica</taxon>
        <taxon>Thoracicalcarea</taxon>
        <taxon>Balanomorpha</taxon>
        <taxon>Balanoidea</taxon>
        <taxon>Balanidae</taxon>
        <taxon>Amphibalaninae</taxon>
        <taxon>Amphibalanus</taxon>
    </lineage>
</organism>
<dbReference type="PANTHER" id="PTHR16056">
    <property type="entry name" value="REGULATOR OF MICROTUBULE DYNAMICS PROTEIN"/>
    <property type="match status" value="1"/>
</dbReference>
<dbReference type="GO" id="GO:0005876">
    <property type="term" value="C:spindle microtubule"/>
    <property type="evidence" value="ECO:0007669"/>
    <property type="project" value="TreeGrafter"/>
</dbReference>
<keyword evidence="4" id="KW-0677">Repeat</keyword>
<evidence type="ECO:0000256" key="7">
    <source>
        <dbReference type="ARBA" id="ARBA00039966"/>
    </source>
</evidence>
<dbReference type="Pfam" id="PF21033">
    <property type="entry name" value="RMD1-3"/>
    <property type="match status" value="1"/>
</dbReference>
<dbReference type="InterPro" id="IPR049039">
    <property type="entry name" value="RMD1-3_a_helical_rpt"/>
</dbReference>
<dbReference type="GO" id="GO:0097431">
    <property type="term" value="C:mitotic spindle pole"/>
    <property type="evidence" value="ECO:0007669"/>
    <property type="project" value="TreeGrafter"/>
</dbReference>
<gene>
    <name evidence="10" type="primary">RMDN1_1</name>
    <name evidence="10" type="ORF">FJT64_025571</name>
</gene>
<evidence type="ECO:0000256" key="8">
    <source>
        <dbReference type="ARBA" id="ARBA00041958"/>
    </source>
</evidence>
<dbReference type="GO" id="GO:0008017">
    <property type="term" value="F:microtubule binding"/>
    <property type="evidence" value="ECO:0007669"/>
    <property type="project" value="TreeGrafter"/>
</dbReference>
<evidence type="ECO:0000313" key="11">
    <source>
        <dbReference type="Proteomes" id="UP000440578"/>
    </source>
</evidence>
<feature type="compositionally biased region" description="Basic and acidic residues" evidence="9">
    <location>
        <begin position="224"/>
        <end position="234"/>
    </location>
</feature>
<evidence type="ECO:0000256" key="2">
    <source>
        <dbReference type="ARBA" id="ARBA00011375"/>
    </source>
</evidence>
<dbReference type="AlphaFoldDB" id="A0A6A4WHT1"/>
<reference evidence="10 11" key="1">
    <citation type="submission" date="2019-07" db="EMBL/GenBank/DDBJ databases">
        <title>Draft genome assembly of a fouling barnacle, Amphibalanus amphitrite (Darwin, 1854): The first reference genome for Thecostraca.</title>
        <authorList>
            <person name="Kim W."/>
        </authorList>
    </citation>
    <scope>NUCLEOTIDE SEQUENCE [LARGE SCALE GENOMIC DNA]</scope>
    <source>
        <strain evidence="10">SNU_AA5</strain>
        <tissue evidence="10">Soma without cirri and trophi</tissue>
    </source>
</reference>
<evidence type="ECO:0000313" key="10">
    <source>
        <dbReference type="EMBL" id="KAF0302322.1"/>
    </source>
</evidence>
<keyword evidence="3" id="KW-0963">Cytoplasm</keyword>
<evidence type="ECO:0000256" key="9">
    <source>
        <dbReference type="SAM" id="MobiDB-lite"/>
    </source>
</evidence>
<dbReference type="OrthoDB" id="69711at2759"/>
<protein>
    <recommendedName>
        <fullName evidence="7">Regulator of microtubule dynamics protein 1</fullName>
    </recommendedName>
    <alternativeName>
        <fullName evidence="8">Protein FAM82B</fullName>
    </alternativeName>
</protein>
<keyword evidence="5" id="KW-0802">TPR repeat</keyword>
<dbReference type="Proteomes" id="UP000440578">
    <property type="component" value="Unassembled WGS sequence"/>
</dbReference>
<comment type="subcellular location">
    <subcellularLocation>
        <location evidence="1">Cytoplasm</location>
        <location evidence="1">Cytoskeleton</location>
    </subcellularLocation>
</comment>
<accession>A0A6A4WHT1</accession>
<dbReference type="GO" id="GO:0005739">
    <property type="term" value="C:mitochondrion"/>
    <property type="evidence" value="ECO:0007669"/>
    <property type="project" value="TreeGrafter"/>
</dbReference>
<evidence type="ECO:0000256" key="5">
    <source>
        <dbReference type="ARBA" id="ARBA00022803"/>
    </source>
</evidence>
<comment type="subunit">
    <text evidence="2">Interacts with microtubules.</text>
</comment>
<evidence type="ECO:0000256" key="1">
    <source>
        <dbReference type="ARBA" id="ARBA00004245"/>
    </source>
</evidence>
<name>A0A6A4WHT1_AMPAM</name>
<sequence>MTDIDQLKKKVDEYYGEMKYKEIADCLEAHKNSDDVGLLWRLARANYELQKSLSSDSARLEALQGTFSVVERALTIDSEDPNAHKWMAIYMNAITKIQGSKAQIEKGQAIKEHMLRACELGSEDPTNWHLIGMWEFTVADISWVMRKLATVVYGEPPKATFEEALEHFNKAEEMADGFSQQSAGQGLEWPIRSRNLLMIAKCHQKLKDNASAIKYLQMVMERDAKHSEDQEAKTEAASLLKSLR</sequence>
<evidence type="ECO:0000256" key="3">
    <source>
        <dbReference type="ARBA" id="ARBA00022490"/>
    </source>
</evidence>
<dbReference type="EMBL" id="VIIS01001073">
    <property type="protein sequence ID" value="KAF0302322.1"/>
    <property type="molecule type" value="Genomic_DNA"/>
</dbReference>